<dbReference type="AlphaFoldDB" id="A0A521FCE2"/>
<dbReference type="RefSeq" id="WP_142494369.1">
    <property type="nucleotide sequence ID" value="NZ_FXTO01000026.1"/>
</dbReference>
<evidence type="ECO:0000313" key="1">
    <source>
        <dbReference type="EMBL" id="SMO93868.1"/>
    </source>
</evidence>
<dbReference type="OrthoDB" id="7810325at2"/>
<accession>A0A521FCE2</accession>
<organism evidence="1 2">
    <name type="scientific">Thalassovita litoralis</name>
    <dbReference type="NCBI Taxonomy" id="1010611"/>
    <lineage>
        <taxon>Bacteria</taxon>
        <taxon>Pseudomonadati</taxon>
        <taxon>Pseudomonadota</taxon>
        <taxon>Alphaproteobacteria</taxon>
        <taxon>Rhodobacterales</taxon>
        <taxon>Roseobacteraceae</taxon>
        <taxon>Thalassovita</taxon>
    </lineage>
</organism>
<name>A0A521FCE2_9RHOB</name>
<keyword evidence="2" id="KW-1185">Reference proteome</keyword>
<gene>
    <name evidence="1" type="ORF">SAMN06265173_12658</name>
</gene>
<evidence type="ECO:0000313" key="2">
    <source>
        <dbReference type="Proteomes" id="UP000316030"/>
    </source>
</evidence>
<dbReference type="Proteomes" id="UP000316030">
    <property type="component" value="Unassembled WGS sequence"/>
</dbReference>
<proteinExistence type="predicted"/>
<dbReference type="EMBL" id="FXTO01000026">
    <property type="protein sequence ID" value="SMO93868.1"/>
    <property type="molecule type" value="Genomic_DNA"/>
</dbReference>
<sequence length="396" mass="45495">MHNATCSIWSRKMKLKVSGETGAIHYINLFNEPDDGPNHQVLANLLSFRDRGEIVIGFSFATIMEFITKPDMENRPERVQRGQLIKDVCGPNAFPYITDLAKGAEFPNGGRWMFGRDEKVVTAKQFKRKMHTMLVDELAKVEGLNRSQRRQLGRKASMTELIRKNGSTWGRKRSDYAGFPVSDEIIESRVLERFMKGQCSDAEFERRMNAWFSDPAEYSRIVYDYADHPNVIAKYFGKPTDDIEQLAGQIQEVVVEIQKMNVDRLSARSTLVEVGFDKKEARRLTKQFTLPEPDPEKVTTKLEAVVGKGRAGHFHHYLTRIMKPGYAFKRSDVMDLMQMCYAYECDLFRCDKAMANTFRDFEPFKGKLVGRFADLPNRIESQLQELGQDQSKGRIG</sequence>
<protein>
    <submittedName>
        <fullName evidence="1">Uncharacterized protein</fullName>
    </submittedName>
</protein>
<reference evidence="1 2" key="1">
    <citation type="submission" date="2017-05" db="EMBL/GenBank/DDBJ databases">
        <authorList>
            <person name="Varghese N."/>
            <person name="Submissions S."/>
        </authorList>
    </citation>
    <scope>NUCLEOTIDE SEQUENCE [LARGE SCALE GENOMIC DNA]</scope>
    <source>
        <strain evidence="1 2">DSM 29506</strain>
    </source>
</reference>